<dbReference type="SUPFAM" id="SSF51126">
    <property type="entry name" value="Pectin lyase-like"/>
    <property type="match status" value="1"/>
</dbReference>
<dbReference type="InterPro" id="IPR039448">
    <property type="entry name" value="Beta_helix"/>
</dbReference>
<dbReference type="InterPro" id="IPR011050">
    <property type="entry name" value="Pectin_lyase_fold/virulence"/>
</dbReference>
<dbReference type="Gene3D" id="2.160.20.10">
    <property type="entry name" value="Single-stranded right-handed beta-helix, Pectin lyase-like"/>
    <property type="match status" value="1"/>
</dbReference>
<dbReference type="EMBL" id="LAZR01004659">
    <property type="protein sequence ID" value="KKN06686.1"/>
    <property type="molecule type" value="Genomic_DNA"/>
</dbReference>
<evidence type="ECO:0000259" key="1">
    <source>
        <dbReference type="Pfam" id="PF13229"/>
    </source>
</evidence>
<proteinExistence type="predicted"/>
<reference evidence="2" key="1">
    <citation type="journal article" date="2015" name="Nature">
        <title>Complex archaea that bridge the gap between prokaryotes and eukaryotes.</title>
        <authorList>
            <person name="Spang A."/>
            <person name="Saw J.H."/>
            <person name="Jorgensen S.L."/>
            <person name="Zaremba-Niedzwiedzka K."/>
            <person name="Martijn J."/>
            <person name="Lind A.E."/>
            <person name="van Eijk R."/>
            <person name="Schleper C."/>
            <person name="Guy L."/>
            <person name="Ettema T.J."/>
        </authorList>
    </citation>
    <scope>NUCLEOTIDE SEQUENCE</scope>
</reference>
<accession>A0A0F9Q046</accession>
<comment type="caution">
    <text evidence="2">The sequence shown here is derived from an EMBL/GenBank/DDBJ whole genome shotgun (WGS) entry which is preliminary data.</text>
</comment>
<organism evidence="2">
    <name type="scientific">marine sediment metagenome</name>
    <dbReference type="NCBI Taxonomy" id="412755"/>
    <lineage>
        <taxon>unclassified sequences</taxon>
        <taxon>metagenomes</taxon>
        <taxon>ecological metagenomes</taxon>
    </lineage>
</organism>
<protein>
    <recommendedName>
        <fullName evidence="1">Right handed beta helix domain-containing protein</fullName>
    </recommendedName>
</protein>
<gene>
    <name evidence="2" type="ORF">LCGC14_1074830</name>
</gene>
<dbReference type="AlphaFoldDB" id="A0A0F9Q046"/>
<name>A0A0F9Q046_9ZZZZ</name>
<dbReference type="InterPro" id="IPR012334">
    <property type="entry name" value="Pectin_lyas_fold"/>
</dbReference>
<feature type="domain" description="Right handed beta helix" evidence="1">
    <location>
        <begin position="171"/>
        <end position="292"/>
    </location>
</feature>
<sequence>MTLTRRSFGWLRDGIGNLRAAREIENMLALGQIGEIFWYDPTSGGADNSANRPDDANSKLNNVIGLCTAARGDVIVCMRGTETVTETVEFDVSGITLIPETMGINPSAMGEFNALLADTTFTDGPVATITAPCDIDGMGFVSRDTGSLFFSGAACLIGGLSGADNASPFGVVMSRCRFPKWGLSNRIGLAIDGSSDCLIDKCVFEGVGSDFEAGIYLQGATANLEIKDCKFTDCDYALVIGAITGGGPGPDLDFHGNRVLGADSKGINTNAGSGRGIIWDNYFNTDQGASTFDGTTDSLDTQGYQLMGNHYKDESTGPT</sequence>
<evidence type="ECO:0000313" key="2">
    <source>
        <dbReference type="EMBL" id="KKN06686.1"/>
    </source>
</evidence>
<dbReference type="Pfam" id="PF13229">
    <property type="entry name" value="Beta_helix"/>
    <property type="match status" value="1"/>
</dbReference>